<protein>
    <recommendedName>
        <fullName evidence="3">FAD:protein FMN transferase</fullName>
        <ecNumber evidence="2">2.7.1.180</ecNumber>
    </recommendedName>
    <alternativeName>
        <fullName evidence="9">Flavin transferase</fullName>
    </alternativeName>
</protein>
<keyword evidence="13" id="KW-1185">Reference proteome</keyword>
<evidence type="ECO:0000313" key="13">
    <source>
        <dbReference type="Proteomes" id="UP001165405"/>
    </source>
</evidence>
<feature type="compositionally biased region" description="Basic and acidic residues" evidence="11">
    <location>
        <begin position="13"/>
        <end position="22"/>
    </location>
</feature>
<dbReference type="Gene3D" id="3.10.520.10">
    <property type="entry name" value="ApbE-like domains"/>
    <property type="match status" value="1"/>
</dbReference>
<feature type="region of interest" description="Disordered" evidence="11">
    <location>
        <begin position="1"/>
        <end position="22"/>
    </location>
</feature>
<evidence type="ECO:0000256" key="10">
    <source>
        <dbReference type="ARBA" id="ARBA00048540"/>
    </source>
</evidence>
<dbReference type="GO" id="GO:0046872">
    <property type="term" value="F:metal ion binding"/>
    <property type="evidence" value="ECO:0007669"/>
    <property type="project" value="UniProtKB-KW"/>
</dbReference>
<evidence type="ECO:0000256" key="1">
    <source>
        <dbReference type="ARBA" id="ARBA00001946"/>
    </source>
</evidence>
<evidence type="ECO:0000256" key="2">
    <source>
        <dbReference type="ARBA" id="ARBA00011955"/>
    </source>
</evidence>
<dbReference type="InterPro" id="IPR003374">
    <property type="entry name" value="ApbE-like_sf"/>
</dbReference>
<dbReference type="EMBL" id="JAKGSG010000008">
    <property type="protein sequence ID" value="MCF4119808.1"/>
    <property type="molecule type" value="Genomic_DNA"/>
</dbReference>
<evidence type="ECO:0000256" key="9">
    <source>
        <dbReference type="ARBA" id="ARBA00031306"/>
    </source>
</evidence>
<gene>
    <name evidence="12" type="ORF">L1785_02340</name>
</gene>
<name>A0AA41QAD0_9MICO</name>
<keyword evidence="8" id="KW-0460">Magnesium</keyword>
<evidence type="ECO:0000256" key="6">
    <source>
        <dbReference type="ARBA" id="ARBA00022723"/>
    </source>
</evidence>
<comment type="cofactor">
    <cofactor evidence="1">
        <name>Mg(2+)</name>
        <dbReference type="ChEBI" id="CHEBI:18420"/>
    </cofactor>
</comment>
<dbReference type="SUPFAM" id="SSF143631">
    <property type="entry name" value="ApbE-like"/>
    <property type="match status" value="1"/>
</dbReference>
<proteinExistence type="predicted"/>
<dbReference type="Pfam" id="PF02424">
    <property type="entry name" value="ApbE"/>
    <property type="match status" value="1"/>
</dbReference>
<evidence type="ECO:0000256" key="11">
    <source>
        <dbReference type="SAM" id="MobiDB-lite"/>
    </source>
</evidence>
<accession>A0AA41QAD0</accession>
<evidence type="ECO:0000313" key="12">
    <source>
        <dbReference type="EMBL" id="MCF4119808.1"/>
    </source>
</evidence>
<dbReference type="GO" id="GO:0016740">
    <property type="term" value="F:transferase activity"/>
    <property type="evidence" value="ECO:0007669"/>
    <property type="project" value="UniProtKB-KW"/>
</dbReference>
<dbReference type="InterPro" id="IPR024932">
    <property type="entry name" value="ApbE"/>
</dbReference>
<dbReference type="PANTHER" id="PTHR30040">
    <property type="entry name" value="THIAMINE BIOSYNTHESIS LIPOPROTEIN APBE"/>
    <property type="match status" value="1"/>
</dbReference>
<evidence type="ECO:0000256" key="3">
    <source>
        <dbReference type="ARBA" id="ARBA00016337"/>
    </source>
</evidence>
<evidence type="ECO:0000256" key="5">
    <source>
        <dbReference type="ARBA" id="ARBA00022679"/>
    </source>
</evidence>
<comment type="catalytic activity">
    <reaction evidence="10">
        <text>L-threonyl-[protein] + FAD = FMN-L-threonyl-[protein] + AMP + H(+)</text>
        <dbReference type="Rhea" id="RHEA:36847"/>
        <dbReference type="Rhea" id="RHEA-COMP:11060"/>
        <dbReference type="Rhea" id="RHEA-COMP:11061"/>
        <dbReference type="ChEBI" id="CHEBI:15378"/>
        <dbReference type="ChEBI" id="CHEBI:30013"/>
        <dbReference type="ChEBI" id="CHEBI:57692"/>
        <dbReference type="ChEBI" id="CHEBI:74257"/>
        <dbReference type="ChEBI" id="CHEBI:456215"/>
        <dbReference type="EC" id="2.7.1.180"/>
    </reaction>
</comment>
<dbReference type="AlphaFoldDB" id="A0AA41QAD0"/>
<evidence type="ECO:0000256" key="7">
    <source>
        <dbReference type="ARBA" id="ARBA00022827"/>
    </source>
</evidence>
<sequence>MSDGAVATSGTSERGRHLWDGRTGRPAAGLTALTVVAADLVTADVLATAAFALGEPGVEWAVHQGAAWALAVRPDGGLVTSTTEAGTVANSLVRDSSGRML</sequence>
<keyword evidence="7" id="KW-0274">FAD</keyword>
<organism evidence="12 13">
    <name type="scientific">Antribacter soli</name>
    <dbReference type="NCBI Taxonomy" id="2910976"/>
    <lineage>
        <taxon>Bacteria</taxon>
        <taxon>Bacillati</taxon>
        <taxon>Actinomycetota</taxon>
        <taxon>Actinomycetes</taxon>
        <taxon>Micrococcales</taxon>
        <taxon>Promicromonosporaceae</taxon>
        <taxon>Antribacter</taxon>
    </lineage>
</organism>
<comment type="caution">
    <text evidence="12">The sequence shown here is derived from an EMBL/GenBank/DDBJ whole genome shotgun (WGS) entry which is preliminary data.</text>
</comment>
<dbReference type="Proteomes" id="UP001165405">
    <property type="component" value="Unassembled WGS sequence"/>
</dbReference>
<reference evidence="12" key="1">
    <citation type="submission" date="2022-01" db="EMBL/GenBank/DDBJ databases">
        <title>Antribacter sp. nov., isolated from Guizhou of China.</title>
        <authorList>
            <person name="Chengliang C."/>
            <person name="Ya Z."/>
        </authorList>
    </citation>
    <scope>NUCLEOTIDE SEQUENCE</scope>
    <source>
        <strain evidence="12">KLBMP 9083</strain>
    </source>
</reference>
<keyword evidence="5 12" id="KW-0808">Transferase</keyword>
<keyword evidence="4" id="KW-0285">Flavoprotein</keyword>
<keyword evidence="6" id="KW-0479">Metal-binding</keyword>
<dbReference type="PANTHER" id="PTHR30040:SF2">
    <property type="entry name" value="FAD:PROTEIN FMN TRANSFERASE"/>
    <property type="match status" value="1"/>
</dbReference>
<dbReference type="EC" id="2.7.1.180" evidence="2"/>
<evidence type="ECO:0000256" key="8">
    <source>
        <dbReference type="ARBA" id="ARBA00022842"/>
    </source>
</evidence>
<evidence type="ECO:0000256" key="4">
    <source>
        <dbReference type="ARBA" id="ARBA00022630"/>
    </source>
</evidence>